<evidence type="ECO:0000256" key="1">
    <source>
        <dbReference type="SAM" id="MobiDB-lite"/>
    </source>
</evidence>
<gene>
    <name evidence="2" type="ORF">NTGZN8_100020</name>
</gene>
<comment type="caution">
    <text evidence="2">The sequence shown here is derived from an EMBL/GenBank/DDBJ whole genome shotgun (WGS) entry which is preliminary data.</text>
</comment>
<feature type="region of interest" description="Disordered" evidence="1">
    <location>
        <begin position="1"/>
        <end position="20"/>
    </location>
</feature>
<dbReference type="EMBL" id="CAJNBL010000002">
    <property type="protein sequence ID" value="CAE6687443.1"/>
    <property type="molecule type" value="Genomic_DNA"/>
</dbReference>
<evidence type="ECO:0000313" key="3">
    <source>
        <dbReference type="Proteomes" id="UP000675882"/>
    </source>
</evidence>
<evidence type="ECO:0000313" key="2">
    <source>
        <dbReference type="EMBL" id="CAE6687443.1"/>
    </source>
</evidence>
<reference evidence="2" key="1">
    <citation type="submission" date="2021-02" db="EMBL/GenBank/DDBJ databases">
        <authorList>
            <person name="Han P."/>
        </authorList>
    </citation>
    <scope>NUCLEOTIDE SEQUENCE</scope>
    <source>
        <strain evidence="2">Candidatus Nitrotoga sp. ZN8</strain>
    </source>
</reference>
<name>A0A916F9A8_9PROT</name>
<sequence length="47" mass="5276">MATGRNYPRANDFSGRSGSSAKPILAMINLVTVHISWFVHEQHYDLS</sequence>
<proteinExistence type="predicted"/>
<dbReference type="Proteomes" id="UP000675882">
    <property type="component" value="Unassembled WGS sequence"/>
</dbReference>
<keyword evidence="3" id="KW-1185">Reference proteome</keyword>
<dbReference type="AlphaFoldDB" id="A0A916F9A8"/>
<organism evidence="2 3">
    <name type="scientific">Candidatus Nitrotoga fabula</name>
    <dbReference type="NCBI Taxonomy" id="2182327"/>
    <lineage>
        <taxon>Bacteria</taxon>
        <taxon>Pseudomonadati</taxon>
        <taxon>Pseudomonadota</taxon>
        <taxon>Betaproteobacteria</taxon>
        <taxon>Nitrosomonadales</taxon>
        <taxon>Gallionellaceae</taxon>
        <taxon>Candidatus Nitrotoga</taxon>
    </lineage>
</organism>
<protein>
    <submittedName>
        <fullName evidence="2">Uncharacterized protein</fullName>
    </submittedName>
</protein>
<accession>A0A916F9A8</accession>